<feature type="domain" description="NADP-dependent oxidoreductase" evidence="4">
    <location>
        <begin position="16"/>
        <end position="305"/>
    </location>
</feature>
<keyword evidence="6" id="KW-1185">Reference proteome</keyword>
<evidence type="ECO:0000313" key="5">
    <source>
        <dbReference type="EMBL" id="KIY52184.1"/>
    </source>
</evidence>
<dbReference type="PANTHER" id="PTHR11732">
    <property type="entry name" value="ALDO/KETO REDUCTASE"/>
    <property type="match status" value="1"/>
</dbReference>
<dbReference type="Gene3D" id="3.20.20.100">
    <property type="entry name" value="NADP-dependent oxidoreductase domain"/>
    <property type="match status" value="1"/>
</dbReference>
<protein>
    <submittedName>
        <fullName evidence="5">NADPH-dependent D-xylose reductase</fullName>
    </submittedName>
</protein>
<evidence type="ECO:0000256" key="2">
    <source>
        <dbReference type="PIRSR" id="PIRSR000097-2"/>
    </source>
</evidence>
<dbReference type="InterPro" id="IPR018170">
    <property type="entry name" value="Aldo/ket_reductase_CS"/>
</dbReference>
<evidence type="ECO:0000313" key="6">
    <source>
        <dbReference type="Proteomes" id="UP000054144"/>
    </source>
</evidence>
<dbReference type="Proteomes" id="UP000054144">
    <property type="component" value="Unassembled WGS sequence"/>
</dbReference>
<feature type="binding site" evidence="2">
    <location>
        <position position="111"/>
    </location>
    <ligand>
        <name>substrate</name>
    </ligand>
</feature>
<gene>
    <name evidence="5" type="ORF">FISHEDRAFT_56159</name>
</gene>
<evidence type="ECO:0000259" key="4">
    <source>
        <dbReference type="Pfam" id="PF00248"/>
    </source>
</evidence>
<dbReference type="PROSITE" id="PS00062">
    <property type="entry name" value="ALDOKETO_REDUCTASE_2"/>
    <property type="match status" value="1"/>
</dbReference>
<reference evidence="5 6" key="1">
    <citation type="journal article" date="2015" name="Fungal Genet. Biol.">
        <title>Evolution of novel wood decay mechanisms in Agaricales revealed by the genome sequences of Fistulina hepatica and Cylindrobasidium torrendii.</title>
        <authorList>
            <person name="Floudas D."/>
            <person name="Held B.W."/>
            <person name="Riley R."/>
            <person name="Nagy L.G."/>
            <person name="Koehler G."/>
            <person name="Ransdell A.S."/>
            <person name="Younus H."/>
            <person name="Chow J."/>
            <person name="Chiniquy J."/>
            <person name="Lipzen A."/>
            <person name="Tritt A."/>
            <person name="Sun H."/>
            <person name="Haridas S."/>
            <person name="LaButti K."/>
            <person name="Ohm R.A."/>
            <person name="Kues U."/>
            <person name="Blanchette R.A."/>
            <person name="Grigoriev I.V."/>
            <person name="Minto R.E."/>
            <person name="Hibbett D.S."/>
        </authorList>
    </citation>
    <scope>NUCLEOTIDE SEQUENCE [LARGE SCALE GENOMIC DNA]</scope>
    <source>
        <strain evidence="5 6">ATCC 64428</strain>
    </source>
</reference>
<dbReference type="InterPro" id="IPR023210">
    <property type="entry name" value="NADP_OxRdtase_dom"/>
</dbReference>
<evidence type="ECO:0000256" key="3">
    <source>
        <dbReference type="PIRSR" id="PIRSR000097-3"/>
    </source>
</evidence>
<dbReference type="EMBL" id="KN881645">
    <property type="protein sequence ID" value="KIY52184.1"/>
    <property type="molecule type" value="Genomic_DNA"/>
</dbReference>
<dbReference type="AlphaFoldDB" id="A0A0D7AKA7"/>
<dbReference type="Pfam" id="PF00248">
    <property type="entry name" value="Aldo_ket_red"/>
    <property type="match status" value="1"/>
</dbReference>
<feature type="active site" description="Proton donor" evidence="1">
    <location>
        <position position="49"/>
    </location>
</feature>
<name>A0A0D7AKA7_9AGAR</name>
<proteinExistence type="predicted"/>
<dbReference type="OrthoDB" id="416253at2759"/>
<dbReference type="InterPro" id="IPR020471">
    <property type="entry name" value="AKR"/>
</dbReference>
<sequence length="325" mass="36829">MLTVTLQPTGAKMPRVGLGTWKLDNQVATDSIYAAIKLGYRLLDGAAFYANEPECGAGLKKALDDGLVKRKDIWVVSKLYPTFHRREHVKLAVKRSLKDWGVDYFDLYYIHFPVALEFVPFEERYPAGWEYNLETHEVRESYATLQETWEALEECVREGLIRHLGVCNYTTVALMDLNRYAKIKCSVVQNEIHPYFQQTRAVAYAKKLGMAVTAYSSLGPQSMFELKWDSVQNATSLLKHNLIVSIASKHGKSTADVLFRWAIQHGVNVLPKATTSEMPFLIANIKTQNDDWALDEADMKAIAKLETGRRFNDPSDVFAGLPIFV</sequence>
<dbReference type="PRINTS" id="PR00069">
    <property type="entry name" value="ALDKETRDTASE"/>
</dbReference>
<accession>A0A0D7AKA7</accession>
<dbReference type="PIRSF" id="PIRSF000097">
    <property type="entry name" value="AKR"/>
    <property type="match status" value="1"/>
</dbReference>
<dbReference type="PROSITE" id="PS00798">
    <property type="entry name" value="ALDOKETO_REDUCTASE_1"/>
    <property type="match status" value="1"/>
</dbReference>
<dbReference type="InterPro" id="IPR036812">
    <property type="entry name" value="NAD(P)_OxRdtase_dom_sf"/>
</dbReference>
<dbReference type="GO" id="GO:0016491">
    <property type="term" value="F:oxidoreductase activity"/>
    <property type="evidence" value="ECO:0007669"/>
    <property type="project" value="InterPro"/>
</dbReference>
<organism evidence="5 6">
    <name type="scientific">Fistulina hepatica ATCC 64428</name>
    <dbReference type="NCBI Taxonomy" id="1128425"/>
    <lineage>
        <taxon>Eukaryota</taxon>
        <taxon>Fungi</taxon>
        <taxon>Dikarya</taxon>
        <taxon>Basidiomycota</taxon>
        <taxon>Agaricomycotina</taxon>
        <taxon>Agaricomycetes</taxon>
        <taxon>Agaricomycetidae</taxon>
        <taxon>Agaricales</taxon>
        <taxon>Fistulinaceae</taxon>
        <taxon>Fistulina</taxon>
    </lineage>
</organism>
<evidence type="ECO:0000256" key="1">
    <source>
        <dbReference type="PIRSR" id="PIRSR000097-1"/>
    </source>
</evidence>
<feature type="site" description="Lowers pKa of active site Tyr" evidence="3">
    <location>
        <position position="78"/>
    </location>
</feature>
<dbReference type="SUPFAM" id="SSF51430">
    <property type="entry name" value="NAD(P)-linked oxidoreductase"/>
    <property type="match status" value="1"/>
</dbReference>